<feature type="compositionally biased region" description="Basic residues" evidence="1">
    <location>
        <begin position="37"/>
        <end position="47"/>
    </location>
</feature>
<protein>
    <submittedName>
        <fullName evidence="2">Uncharacterized protein</fullName>
    </submittedName>
</protein>
<dbReference type="EMBL" id="VSRR010002346">
    <property type="protein sequence ID" value="MPC30980.1"/>
    <property type="molecule type" value="Genomic_DNA"/>
</dbReference>
<dbReference type="Proteomes" id="UP000324222">
    <property type="component" value="Unassembled WGS sequence"/>
</dbReference>
<feature type="compositionally biased region" description="Polar residues" evidence="1">
    <location>
        <begin position="92"/>
        <end position="109"/>
    </location>
</feature>
<reference evidence="2 3" key="1">
    <citation type="submission" date="2019-05" db="EMBL/GenBank/DDBJ databases">
        <title>Another draft genome of Portunus trituberculatus and its Hox gene families provides insights of decapod evolution.</title>
        <authorList>
            <person name="Jeong J.-H."/>
            <person name="Song I."/>
            <person name="Kim S."/>
            <person name="Choi T."/>
            <person name="Kim D."/>
            <person name="Ryu S."/>
            <person name="Kim W."/>
        </authorList>
    </citation>
    <scope>NUCLEOTIDE SEQUENCE [LARGE SCALE GENOMIC DNA]</scope>
    <source>
        <tissue evidence="2">Muscle</tissue>
    </source>
</reference>
<organism evidence="2 3">
    <name type="scientific">Portunus trituberculatus</name>
    <name type="common">Swimming crab</name>
    <name type="synonym">Neptunus trituberculatus</name>
    <dbReference type="NCBI Taxonomy" id="210409"/>
    <lineage>
        <taxon>Eukaryota</taxon>
        <taxon>Metazoa</taxon>
        <taxon>Ecdysozoa</taxon>
        <taxon>Arthropoda</taxon>
        <taxon>Crustacea</taxon>
        <taxon>Multicrustacea</taxon>
        <taxon>Malacostraca</taxon>
        <taxon>Eumalacostraca</taxon>
        <taxon>Eucarida</taxon>
        <taxon>Decapoda</taxon>
        <taxon>Pleocyemata</taxon>
        <taxon>Brachyura</taxon>
        <taxon>Eubrachyura</taxon>
        <taxon>Portunoidea</taxon>
        <taxon>Portunidae</taxon>
        <taxon>Portuninae</taxon>
        <taxon>Portunus</taxon>
    </lineage>
</organism>
<dbReference type="AlphaFoldDB" id="A0A5B7E9U8"/>
<feature type="compositionally biased region" description="Basic and acidic residues" evidence="1">
    <location>
        <begin position="18"/>
        <end position="27"/>
    </location>
</feature>
<gene>
    <name evidence="2" type="ORF">E2C01_024253</name>
</gene>
<feature type="region of interest" description="Disordered" evidence="1">
    <location>
        <begin position="18"/>
        <end position="109"/>
    </location>
</feature>
<evidence type="ECO:0000256" key="1">
    <source>
        <dbReference type="SAM" id="MobiDB-lite"/>
    </source>
</evidence>
<name>A0A5B7E9U8_PORTR</name>
<keyword evidence="3" id="KW-1185">Reference proteome</keyword>
<comment type="caution">
    <text evidence="2">The sequence shown here is derived from an EMBL/GenBank/DDBJ whole genome shotgun (WGS) entry which is preliminary data.</text>
</comment>
<accession>A0A5B7E9U8</accession>
<proteinExistence type="predicted"/>
<evidence type="ECO:0000313" key="3">
    <source>
        <dbReference type="Proteomes" id="UP000324222"/>
    </source>
</evidence>
<sequence length="146" mass="16618">MACVRLQYGVALYIYRSDSSRSEDTRTRPLPLTPGAWRRRGAGRVRRGGREGHRGGATRACPLPTASQPRHLQRGTPVRCCLHLTRPPQPTPHHSSQTQPFSDHSSQTQPFFRPFQLDTVPFQPIPARHNPFPDHSSQTQLFFRPF</sequence>
<evidence type="ECO:0000313" key="2">
    <source>
        <dbReference type="EMBL" id="MPC30980.1"/>
    </source>
</evidence>